<dbReference type="InterPro" id="IPR050266">
    <property type="entry name" value="AB_hydrolase_sf"/>
</dbReference>
<keyword evidence="4" id="KW-0576">Peroxisome</keyword>
<evidence type="ECO:0000313" key="7">
    <source>
        <dbReference type="Proteomes" id="UP001056012"/>
    </source>
</evidence>
<evidence type="ECO:0000256" key="4">
    <source>
        <dbReference type="ARBA" id="ARBA00023140"/>
    </source>
</evidence>
<dbReference type="Proteomes" id="UP001056012">
    <property type="component" value="Chromosome 8"/>
</dbReference>
<dbReference type="InterPro" id="IPR000073">
    <property type="entry name" value="AB_hydrolase_1"/>
</dbReference>
<dbReference type="AlphaFoldDB" id="A0A9Q8ZHL6"/>
<keyword evidence="3" id="KW-0843">Virulence</keyword>
<organism evidence="6 7">
    <name type="scientific">Curvularia clavata</name>
    <dbReference type="NCBI Taxonomy" id="95742"/>
    <lineage>
        <taxon>Eukaryota</taxon>
        <taxon>Fungi</taxon>
        <taxon>Dikarya</taxon>
        <taxon>Ascomycota</taxon>
        <taxon>Pezizomycotina</taxon>
        <taxon>Dothideomycetes</taxon>
        <taxon>Pleosporomycetidae</taxon>
        <taxon>Pleosporales</taxon>
        <taxon>Pleosporineae</taxon>
        <taxon>Pleosporaceae</taxon>
        <taxon>Curvularia</taxon>
    </lineage>
</organism>
<evidence type="ECO:0000313" key="6">
    <source>
        <dbReference type="EMBL" id="USP82844.1"/>
    </source>
</evidence>
<dbReference type="PANTHER" id="PTHR43798">
    <property type="entry name" value="MONOACYLGLYCEROL LIPASE"/>
    <property type="match status" value="1"/>
</dbReference>
<comment type="similarity">
    <text evidence="2">Belongs to the AB hydrolase superfamily. AKT2 hydrolase family.</text>
</comment>
<dbReference type="PANTHER" id="PTHR43798:SF33">
    <property type="entry name" value="HYDROLASE, PUTATIVE (AFU_ORTHOLOGUE AFUA_2G14860)-RELATED"/>
    <property type="match status" value="1"/>
</dbReference>
<dbReference type="SUPFAM" id="SSF53474">
    <property type="entry name" value="alpha/beta-Hydrolases"/>
    <property type="match status" value="1"/>
</dbReference>
<dbReference type="EMBL" id="CP089281">
    <property type="protein sequence ID" value="USP82844.1"/>
    <property type="molecule type" value="Genomic_DNA"/>
</dbReference>
<feature type="domain" description="AB hydrolase-1" evidence="5">
    <location>
        <begin position="51"/>
        <end position="278"/>
    </location>
</feature>
<comment type="subcellular location">
    <subcellularLocation>
        <location evidence="1">Peroxisome</location>
    </subcellularLocation>
</comment>
<proteinExistence type="inferred from homology"/>
<sequence length="299" mass="32625">MHKLPALSEGEHTFESKGVALTYRVAGQGNEVFVAHSVGWGSPASYLRNGFGHHLEKDYTLVYVTPRGNGNSGRPQDENAMSSATMAEDIEELRKHLGLDSIPILFGHANGACIVLTYAERYPFRVAKLILVDAQVHDSPPNDSFQQWVAKRKDDAVFGPALAALTAAYKSPPTTDEEFAEILVKAGPYHFSDPLAASIYAQQCDLKETPARVWAFLRQSACDSKPENRLPHVADAGRVTAETLIIWGRDDPMCSLTAADALAHGIPGAKLVIFDDCGLIPWVEKPAEFLSSVRGFLNH</sequence>
<protein>
    <submittedName>
        <fullName evidence="6">Alpha/beta-hydrolase</fullName>
    </submittedName>
</protein>
<dbReference type="InterPro" id="IPR029058">
    <property type="entry name" value="AB_hydrolase_fold"/>
</dbReference>
<dbReference type="VEuPathDB" id="FungiDB:yc1106_10118"/>
<name>A0A9Q8ZHL6_CURCL</name>
<gene>
    <name evidence="6" type="ORF">yc1106_10118</name>
</gene>
<dbReference type="Pfam" id="PF00561">
    <property type="entry name" value="Abhydrolase_1"/>
    <property type="match status" value="1"/>
</dbReference>
<dbReference type="GO" id="GO:0016020">
    <property type="term" value="C:membrane"/>
    <property type="evidence" value="ECO:0007669"/>
    <property type="project" value="TreeGrafter"/>
</dbReference>
<evidence type="ECO:0000259" key="5">
    <source>
        <dbReference type="Pfam" id="PF00561"/>
    </source>
</evidence>
<reference evidence="6" key="1">
    <citation type="submission" date="2021-12" db="EMBL/GenBank/DDBJ databases">
        <title>Curvularia clavata genome.</title>
        <authorList>
            <person name="Cao Y."/>
        </authorList>
    </citation>
    <scope>NUCLEOTIDE SEQUENCE</scope>
    <source>
        <strain evidence="6">Yc1106</strain>
    </source>
</reference>
<dbReference type="OrthoDB" id="10249433at2759"/>
<evidence type="ECO:0000256" key="3">
    <source>
        <dbReference type="ARBA" id="ARBA00023026"/>
    </source>
</evidence>
<evidence type="ECO:0000256" key="1">
    <source>
        <dbReference type="ARBA" id="ARBA00004275"/>
    </source>
</evidence>
<dbReference type="Gene3D" id="3.40.50.1820">
    <property type="entry name" value="alpha/beta hydrolase"/>
    <property type="match status" value="1"/>
</dbReference>
<dbReference type="GO" id="GO:0005777">
    <property type="term" value="C:peroxisome"/>
    <property type="evidence" value="ECO:0007669"/>
    <property type="project" value="UniProtKB-SubCell"/>
</dbReference>
<keyword evidence="7" id="KW-1185">Reference proteome</keyword>
<evidence type="ECO:0000256" key="2">
    <source>
        <dbReference type="ARBA" id="ARBA00005668"/>
    </source>
</evidence>
<accession>A0A9Q8ZHL6</accession>